<proteinExistence type="predicted"/>
<dbReference type="EMBL" id="JAHLQT010012015">
    <property type="protein sequence ID" value="KAG7171622.1"/>
    <property type="molecule type" value="Genomic_DNA"/>
</dbReference>
<comment type="caution">
    <text evidence="3">The sequence shown here is derived from an EMBL/GenBank/DDBJ whole genome shotgun (WGS) entry which is preliminary data.</text>
</comment>
<sequence length="132" mass="14092">MGSGNVVAVCVLVAGSVYHALAYPIAPEGLGREGGWNNRDYIHAVLGVAALLSSVTTLLACVCCKRSRGFKQRHYTAASPCNVDNVFMRILGEPLAMLVVSHCAAKPKADMVGGASEVLKFPHQKELPWARK</sequence>
<evidence type="ECO:0000313" key="4">
    <source>
        <dbReference type="Proteomes" id="UP000747542"/>
    </source>
</evidence>
<feature type="chain" id="PRO_5035238149" evidence="2">
    <location>
        <begin position="23"/>
        <end position="132"/>
    </location>
</feature>
<protein>
    <submittedName>
        <fullName evidence="3">Uncharacterized protein</fullName>
    </submittedName>
</protein>
<keyword evidence="2" id="KW-0732">Signal</keyword>
<evidence type="ECO:0000256" key="2">
    <source>
        <dbReference type="SAM" id="SignalP"/>
    </source>
</evidence>
<dbReference type="AlphaFoldDB" id="A0A8J5N1R3"/>
<keyword evidence="1" id="KW-0472">Membrane</keyword>
<name>A0A8J5N1R3_HOMAM</name>
<keyword evidence="1" id="KW-0812">Transmembrane</keyword>
<feature type="transmembrane region" description="Helical" evidence="1">
    <location>
        <begin position="41"/>
        <end position="64"/>
    </location>
</feature>
<accession>A0A8J5N1R3</accession>
<feature type="signal peptide" evidence="2">
    <location>
        <begin position="1"/>
        <end position="22"/>
    </location>
</feature>
<organism evidence="3 4">
    <name type="scientific">Homarus americanus</name>
    <name type="common">American lobster</name>
    <dbReference type="NCBI Taxonomy" id="6706"/>
    <lineage>
        <taxon>Eukaryota</taxon>
        <taxon>Metazoa</taxon>
        <taxon>Ecdysozoa</taxon>
        <taxon>Arthropoda</taxon>
        <taxon>Crustacea</taxon>
        <taxon>Multicrustacea</taxon>
        <taxon>Malacostraca</taxon>
        <taxon>Eumalacostraca</taxon>
        <taxon>Eucarida</taxon>
        <taxon>Decapoda</taxon>
        <taxon>Pleocyemata</taxon>
        <taxon>Astacidea</taxon>
        <taxon>Nephropoidea</taxon>
        <taxon>Nephropidae</taxon>
        <taxon>Homarus</taxon>
    </lineage>
</organism>
<keyword evidence="4" id="KW-1185">Reference proteome</keyword>
<keyword evidence="1" id="KW-1133">Transmembrane helix</keyword>
<evidence type="ECO:0000256" key="1">
    <source>
        <dbReference type="SAM" id="Phobius"/>
    </source>
</evidence>
<evidence type="ECO:0000313" key="3">
    <source>
        <dbReference type="EMBL" id="KAG7171622.1"/>
    </source>
</evidence>
<reference evidence="3" key="1">
    <citation type="journal article" date="2021" name="Sci. Adv.">
        <title>The American lobster genome reveals insights on longevity, neural, and immune adaptations.</title>
        <authorList>
            <person name="Polinski J.M."/>
            <person name="Zimin A.V."/>
            <person name="Clark K.F."/>
            <person name="Kohn A.B."/>
            <person name="Sadowski N."/>
            <person name="Timp W."/>
            <person name="Ptitsyn A."/>
            <person name="Khanna P."/>
            <person name="Romanova D.Y."/>
            <person name="Williams P."/>
            <person name="Greenwood S.J."/>
            <person name="Moroz L.L."/>
            <person name="Walt D.R."/>
            <person name="Bodnar A.G."/>
        </authorList>
    </citation>
    <scope>NUCLEOTIDE SEQUENCE</scope>
    <source>
        <strain evidence="3">GMGI-L3</strain>
    </source>
</reference>
<dbReference type="Proteomes" id="UP000747542">
    <property type="component" value="Unassembled WGS sequence"/>
</dbReference>
<gene>
    <name evidence="3" type="ORF">Hamer_G014761</name>
</gene>